<feature type="transmembrane region" description="Helical" evidence="8">
    <location>
        <begin position="191"/>
        <end position="210"/>
    </location>
</feature>
<dbReference type="FunFam" id="1.20.1250.20:FF:000196">
    <property type="entry name" value="MFS toxin efflux pump (AflT)"/>
    <property type="match status" value="1"/>
</dbReference>
<feature type="transmembrane region" description="Helical" evidence="8">
    <location>
        <begin position="372"/>
        <end position="390"/>
    </location>
</feature>
<dbReference type="Gene3D" id="1.20.1250.20">
    <property type="entry name" value="MFS general substrate transporter like domains"/>
    <property type="match status" value="1"/>
</dbReference>
<gene>
    <name evidence="10" type="ORF">ISF_09325</name>
</gene>
<name>A0A167JSX0_CORFA</name>
<dbReference type="InterPro" id="IPR011701">
    <property type="entry name" value="MFS"/>
</dbReference>
<dbReference type="CDD" id="cd17502">
    <property type="entry name" value="MFS_Azr1_MDR_like"/>
    <property type="match status" value="1"/>
</dbReference>
<evidence type="ECO:0000256" key="2">
    <source>
        <dbReference type="ARBA" id="ARBA00007520"/>
    </source>
</evidence>
<keyword evidence="3" id="KW-0813">Transport</keyword>
<evidence type="ECO:0000256" key="4">
    <source>
        <dbReference type="ARBA" id="ARBA00022692"/>
    </source>
</evidence>
<feature type="transmembrane region" description="Helical" evidence="8">
    <location>
        <begin position="423"/>
        <end position="440"/>
    </location>
</feature>
<dbReference type="GO" id="GO:0005886">
    <property type="term" value="C:plasma membrane"/>
    <property type="evidence" value="ECO:0007669"/>
    <property type="project" value="TreeGrafter"/>
</dbReference>
<evidence type="ECO:0000256" key="3">
    <source>
        <dbReference type="ARBA" id="ARBA00022448"/>
    </source>
</evidence>
<proteinExistence type="inferred from homology"/>
<dbReference type="PANTHER" id="PTHR23501:SF193">
    <property type="entry name" value="MULTIDRUG TRANSPORTER, PUTATIVE (AFU_ORTHOLOGUE AFUA_8G00940)-RELATED"/>
    <property type="match status" value="1"/>
</dbReference>
<comment type="caution">
    <text evidence="10">The sequence shown here is derived from an EMBL/GenBank/DDBJ whole genome shotgun (WGS) entry which is preliminary data.</text>
</comment>
<protein>
    <submittedName>
        <fullName evidence="10">Major facilitator superfamily domain, general substrate transporter</fullName>
    </submittedName>
</protein>
<evidence type="ECO:0000256" key="8">
    <source>
        <dbReference type="SAM" id="Phobius"/>
    </source>
</evidence>
<keyword evidence="6 8" id="KW-0472">Membrane</keyword>
<dbReference type="OrthoDB" id="10021397at2759"/>
<feature type="transmembrane region" description="Helical" evidence="8">
    <location>
        <begin position="264"/>
        <end position="283"/>
    </location>
</feature>
<feature type="transmembrane region" description="Helical" evidence="8">
    <location>
        <begin position="133"/>
        <end position="153"/>
    </location>
</feature>
<feature type="transmembrane region" description="Helical" evidence="8">
    <location>
        <begin position="104"/>
        <end position="121"/>
    </location>
</feature>
<keyword evidence="11" id="KW-1185">Reference proteome</keyword>
<comment type="subcellular location">
    <subcellularLocation>
        <location evidence="1">Membrane</location>
        <topology evidence="1">Multi-pass membrane protein</topology>
    </subcellularLocation>
</comment>
<accession>A0A167JSX0</accession>
<dbReference type="EMBL" id="AZHB01000046">
    <property type="protein sequence ID" value="OAA50707.1"/>
    <property type="molecule type" value="Genomic_DNA"/>
</dbReference>
<evidence type="ECO:0000259" key="9">
    <source>
        <dbReference type="PROSITE" id="PS50850"/>
    </source>
</evidence>
<feature type="transmembrane region" description="Helical" evidence="8">
    <location>
        <begin position="332"/>
        <end position="352"/>
    </location>
</feature>
<dbReference type="GeneID" id="30025617"/>
<keyword evidence="5 8" id="KW-1133">Transmembrane helix</keyword>
<feature type="transmembrane region" description="Helical" evidence="8">
    <location>
        <begin position="159"/>
        <end position="184"/>
    </location>
</feature>
<dbReference type="GO" id="GO:0022857">
    <property type="term" value="F:transmembrane transporter activity"/>
    <property type="evidence" value="ECO:0007669"/>
    <property type="project" value="InterPro"/>
</dbReference>
<feature type="region of interest" description="Disordered" evidence="7">
    <location>
        <begin position="1"/>
        <end position="38"/>
    </location>
</feature>
<feature type="transmembrane region" description="Helical" evidence="8">
    <location>
        <begin position="397"/>
        <end position="417"/>
    </location>
</feature>
<evidence type="ECO:0000256" key="7">
    <source>
        <dbReference type="SAM" id="MobiDB-lite"/>
    </source>
</evidence>
<dbReference type="FunFam" id="1.20.1720.10:FF:000012">
    <property type="entry name" value="MFS toxin efflux pump (AflT)"/>
    <property type="match status" value="1"/>
</dbReference>
<sequence>MATESQRQHAPGSLPPPSVSELDEKVSQHDAGPAADATDAAPEADAQLALTQTKSGSENYVTGIKLQLVFVALSLVAFLMLLDISIVATATPRITSDFHSLTDVGWYGSAYLLANCALQPLAGKIYTYFNSKIVFLTFFGIFELGSLLCGVAQSSKMLIVSRAVAGLGGAGLMNGALTIISIAVPLPKRPMYMGAMMAIAQMGVVVGPLLGGAFTEYTTWRWCFYINLPIGALVAALLLVISIPTQVKPRTDTVLRTVQTKLDLLGFVLFAPSIIMLLLALEWGGNDYAWNSATVIGLFCGAGANFLVFLAWEWRMGEEAMIPLGMLKIRTVWASCAFMFFFFSMMQVVVYYLPIYFQAVKNASPMMSGVDLLPSILSQLISTVGSGIAITRVGYYLPFAVASAVITSIGHGTLTLLGPHSSIGSWIGYQVIVGFGRGLGMQMPFIAIQNSVSRRLISVSISILTFTQTLGGAVFLSIAQTVFTTSLRTTIPRYAPDIPAQEIIQAGATGVWKTVQDPTDLQNVLIAYNESIRRNYYIAIGCSGICFFLAFGLGWKDIRAKKKPEAGTEEV</sequence>
<dbReference type="AlphaFoldDB" id="A0A167JSX0"/>
<evidence type="ECO:0000313" key="10">
    <source>
        <dbReference type="EMBL" id="OAA50707.1"/>
    </source>
</evidence>
<evidence type="ECO:0000256" key="6">
    <source>
        <dbReference type="ARBA" id="ARBA00023136"/>
    </source>
</evidence>
<dbReference type="InterPro" id="IPR020846">
    <property type="entry name" value="MFS_dom"/>
</dbReference>
<dbReference type="PANTHER" id="PTHR23501">
    <property type="entry name" value="MAJOR FACILITATOR SUPERFAMILY"/>
    <property type="match status" value="1"/>
</dbReference>
<dbReference type="RefSeq" id="XP_018699855.1">
    <property type="nucleotide sequence ID" value="XM_018852928.1"/>
</dbReference>
<comment type="similarity">
    <text evidence="2">Belongs to the major facilitator superfamily. TCR/Tet family.</text>
</comment>
<dbReference type="Pfam" id="PF07690">
    <property type="entry name" value="MFS_1"/>
    <property type="match status" value="1"/>
</dbReference>
<reference evidence="10 11" key="1">
    <citation type="journal article" date="2016" name="Genome Biol. Evol.">
        <title>Divergent and convergent evolution of fungal pathogenicity.</title>
        <authorList>
            <person name="Shang Y."/>
            <person name="Xiao G."/>
            <person name="Zheng P."/>
            <person name="Cen K."/>
            <person name="Zhan S."/>
            <person name="Wang C."/>
        </authorList>
    </citation>
    <scope>NUCLEOTIDE SEQUENCE [LARGE SCALE GENOMIC DNA]</scope>
    <source>
        <strain evidence="10 11">ARSEF 2679</strain>
    </source>
</reference>
<feature type="transmembrane region" description="Helical" evidence="8">
    <location>
        <begin position="461"/>
        <end position="483"/>
    </location>
</feature>
<evidence type="ECO:0000256" key="5">
    <source>
        <dbReference type="ARBA" id="ARBA00022989"/>
    </source>
</evidence>
<evidence type="ECO:0000313" key="11">
    <source>
        <dbReference type="Proteomes" id="UP000076744"/>
    </source>
</evidence>
<feature type="transmembrane region" description="Helical" evidence="8">
    <location>
        <begin position="289"/>
        <end position="312"/>
    </location>
</feature>
<dbReference type="Proteomes" id="UP000076744">
    <property type="component" value="Unassembled WGS sequence"/>
</dbReference>
<feature type="domain" description="Major facilitator superfamily (MFS) profile" evidence="9">
    <location>
        <begin position="69"/>
        <end position="558"/>
    </location>
</feature>
<dbReference type="SUPFAM" id="SSF103473">
    <property type="entry name" value="MFS general substrate transporter"/>
    <property type="match status" value="1"/>
</dbReference>
<dbReference type="Gene3D" id="1.20.1720.10">
    <property type="entry name" value="Multidrug resistance protein D"/>
    <property type="match status" value="1"/>
</dbReference>
<feature type="transmembrane region" description="Helical" evidence="8">
    <location>
        <begin position="68"/>
        <end position="92"/>
    </location>
</feature>
<organism evidence="10 11">
    <name type="scientific">Cordyceps fumosorosea (strain ARSEF 2679)</name>
    <name type="common">Isaria fumosorosea</name>
    <dbReference type="NCBI Taxonomy" id="1081104"/>
    <lineage>
        <taxon>Eukaryota</taxon>
        <taxon>Fungi</taxon>
        <taxon>Dikarya</taxon>
        <taxon>Ascomycota</taxon>
        <taxon>Pezizomycotina</taxon>
        <taxon>Sordariomycetes</taxon>
        <taxon>Hypocreomycetidae</taxon>
        <taxon>Hypocreales</taxon>
        <taxon>Cordycipitaceae</taxon>
        <taxon>Cordyceps</taxon>
    </lineage>
</organism>
<feature type="transmembrane region" description="Helical" evidence="8">
    <location>
        <begin position="222"/>
        <end position="243"/>
    </location>
</feature>
<evidence type="ECO:0000256" key="1">
    <source>
        <dbReference type="ARBA" id="ARBA00004141"/>
    </source>
</evidence>
<keyword evidence="4 8" id="KW-0812">Transmembrane</keyword>
<dbReference type="PROSITE" id="PS50850">
    <property type="entry name" value="MFS"/>
    <property type="match status" value="1"/>
</dbReference>
<dbReference type="InterPro" id="IPR036259">
    <property type="entry name" value="MFS_trans_sf"/>
</dbReference>
<feature type="transmembrane region" description="Helical" evidence="8">
    <location>
        <begin position="536"/>
        <end position="555"/>
    </location>
</feature>